<accession>A0A368GDG9</accession>
<dbReference type="GO" id="GO:0008289">
    <property type="term" value="F:lipid binding"/>
    <property type="evidence" value="ECO:0007669"/>
    <property type="project" value="InterPro"/>
</dbReference>
<reference evidence="2 3" key="1">
    <citation type="submission" date="2014-10" db="EMBL/GenBank/DDBJ databases">
        <title>Draft genome of the hookworm Ancylostoma caninum.</title>
        <authorList>
            <person name="Mitreva M."/>
        </authorList>
    </citation>
    <scope>NUCLEOTIDE SEQUENCE [LARGE SCALE GENOMIC DNA]</scope>
    <source>
        <strain evidence="2 3">Baltimore</strain>
    </source>
</reference>
<organism evidence="2 3">
    <name type="scientific">Ancylostoma caninum</name>
    <name type="common">Dog hookworm</name>
    <dbReference type="NCBI Taxonomy" id="29170"/>
    <lineage>
        <taxon>Eukaryota</taxon>
        <taxon>Metazoa</taxon>
        <taxon>Ecdysozoa</taxon>
        <taxon>Nematoda</taxon>
        <taxon>Chromadorea</taxon>
        <taxon>Rhabditida</taxon>
        <taxon>Rhabditina</taxon>
        <taxon>Rhabditomorpha</taxon>
        <taxon>Strongyloidea</taxon>
        <taxon>Ancylostomatidae</taxon>
        <taxon>Ancylostomatinae</taxon>
        <taxon>Ancylostoma</taxon>
    </lineage>
</organism>
<dbReference type="PANTHER" id="PTHR10504">
    <property type="entry name" value="BACTERICIDAL PERMEABILITY-INCREASING BPI PROTEIN-RELATED"/>
    <property type="match status" value="1"/>
</dbReference>
<name>A0A368GDG9_ANCCA</name>
<comment type="caution">
    <text evidence="2">The sequence shown here is derived from an EMBL/GenBank/DDBJ whole genome shotgun (WGS) entry which is preliminary data.</text>
</comment>
<dbReference type="SUPFAM" id="SSF55394">
    <property type="entry name" value="Bactericidal permeability-increasing protein, BPI"/>
    <property type="match status" value="1"/>
</dbReference>
<keyword evidence="1" id="KW-1133">Transmembrane helix</keyword>
<dbReference type="InterPro" id="IPR017943">
    <property type="entry name" value="Bactericidal_perm-incr_a/b_dom"/>
</dbReference>
<dbReference type="Gene3D" id="3.15.20.10">
    <property type="entry name" value="Bactericidal permeability-increasing protein, domain 2"/>
    <property type="match status" value="1"/>
</dbReference>
<evidence type="ECO:0000256" key="1">
    <source>
        <dbReference type="SAM" id="Phobius"/>
    </source>
</evidence>
<keyword evidence="1" id="KW-0472">Membrane</keyword>
<dbReference type="Proteomes" id="UP000252519">
    <property type="component" value="Unassembled WGS sequence"/>
</dbReference>
<feature type="transmembrane region" description="Helical" evidence="1">
    <location>
        <begin position="16"/>
        <end position="36"/>
    </location>
</feature>
<evidence type="ECO:0000313" key="3">
    <source>
        <dbReference type="Proteomes" id="UP000252519"/>
    </source>
</evidence>
<sequence length="434" mass="49522">MTYECVSIANEQLSQIYLSIFHFMLHTLLLLVLHLLHFTNAYNLVIDTQPKGINFYLQNFRKEYEKELENHGIPTITKKRCLGTVDLTEITVSDVSVESTMDMIVESDHYLRIEHLHARLNGIYRHNVLFIHNTGDFELSIRDLNATLGPLLPVNIGGIPYLNQEISCSISHTEDKIIARGGILRWLARKRLRDTMKEDLEGILCDSLVDILDVKIRKSLANLSLLLPVNEAITVSYLLSGQPFLLPHGAIRTYHLGVTSKHHIGKKFYPTTIESDHDVIYHIHEALLSEITDSVCKQGYMDGNFTNEGNQVRMICQKASISVKNMEAAKTANILLTLMLKFHDEEALVTKKYAVTVLYNSRLRILFRLKSEIVDPNDRFAHYSDQIFAILSEVMRAHVSLPLPIPTGAHTDRSMIKLLPDRIIFATDFVYTKQ</sequence>
<gene>
    <name evidence="2" type="ORF">ANCCAN_11562</name>
</gene>
<evidence type="ECO:0008006" key="4">
    <source>
        <dbReference type="Google" id="ProtNLM"/>
    </source>
</evidence>
<protein>
    <recommendedName>
        <fullName evidence="4">Lipid-binding serum glycoprotein C-terminal domain-containing protein</fullName>
    </recommendedName>
</protein>
<dbReference type="Gene3D" id="3.15.10.10">
    <property type="entry name" value="Bactericidal permeability-increasing protein, domain 1"/>
    <property type="match status" value="1"/>
</dbReference>
<dbReference type="GO" id="GO:0005615">
    <property type="term" value="C:extracellular space"/>
    <property type="evidence" value="ECO:0007669"/>
    <property type="project" value="TreeGrafter"/>
</dbReference>
<dbReference type="AlphaFoldDB" id="A0A368GDG9"/>
<dbReference type="PANTHER" id="PTHR10504:SF131">
    <property type="entry name" value="BPI2 DOMAIN-CONTAINING PROTEIN"/>
    <property type="match status" value="1"/>
</dbReference>
<evidence type="ECO:0000313" key="2">
    <source>
        <dbReference type="EMBL" id="RCN42454.1"/>
    </source>
</evidence>
<keyword evidence="1" id="KW-0812">Transmembrane</keyword>
<dbReference type="InterPro" id="IPR032942">
    <property type="entry name" value="BPI/LBP/Plunc"/>
</dbReference>
<proteinExistence type="predicted"/>
<dbReference type="OrthoDB" id="5825140at2759"/>
<keyword evidence="3" id="KW-1185">Reference proteome</keyword>
<dbReference type="EMBL" id="JOJR01000193">
    <property type="protein sequence ID" value="RCN42454.1"/>
    <property type="molecule type" value="Genomic_DNA"/>
</dbReference>